<dbReference type="Pfam" id="PF02887">
    <property type="entry name" value="PK_C"/>
    <property type="match status" value="1"/>
</dbReference>
<dbReference type="Gene3D" id="3.40.1380.20">
    <property type="entry name" value="Pyruvate kinase, C-terminal domain"/>
    <property type="match status" value="1"/>
</dbReference>
<organism evidence="17 18">
    <name type="scientific">Mariniblastus fucicola</name>
    <dbReference type="NCBI Taxonomy" id="980251"/>
    <lineage>
        <taxon>Bacteria</taxon>
        <taxon>Pseudomonadati</taxon>
        <taxon>Planctomycetota</taxon>
        <taxon>Planctomycetia</taxon>
        <taxon>Pirellulales</taxon>
        <taxon>Pirellulaceae</taxon>
        <taxon>Mariniblastus</taxon>
    </lineage>
</organism>
<dbReference type="GO" id="GO:0016301">
    <property type="term" value="F:kinase activity"/>
    <property type="evidence" value="ECO:0007669"/>
    <property type="project" value="UniProtKB-KW"/>
</dbReference>
<dbReference type="GO" id="GO:0000287">
    <property type="term" value="F:magnesium ion binding"/>
    <property type="evidence" value="ECO:0007669"/>
    <property type="project" value="UniProtKB-UniRule"/>
</dbReference>
<name>A0A5B9PJC7_9BACT</name>
<evidence type="ECO:0000256" key="11">
    <source>
        <dbReference type="ARBA" id="ARBA00023152"/>
    </source>
</evidence>
<dbReference type="InterPro" id="IPR015806">
    <property type="entry name" value="Pyrv_Knase_insert_dom_sf"/>
</dbReference>
<dbReference type="SUPFAM" id="SSF52935">
    <property type="entry name" value="PK C-terminal domain-like"/>
    <property type="match status" value="1"/>
</dbReference>
<dbReference type="NCBIfam" id="NF004491">
    <property type="entry name" value="PRK05826.1"/>
    <property type="match status" value="1"/>
</dbReference>
<dbReference type="Gene3D" id="3.20.20.60">
    <property type="entry name" value="Phosphoenolpyruvate-binding domains"/>
    <property type="match status" value="1"/>
</dbReference>
<evidence type="ECO:0000256" key="1">
    <source>
        <dbReference type="ARBA" id="ARBA00001958"/>
    </source>
</evidence>
<dbReference type="KEGG" id="mff:MFFC18_46780"/>
<evidence type="ECO:0000313" key="18">
    <source>
        <dbReference type="Proteomes" id="UP000322214"/>
    </source>
</evidence>
<keyword evidence="5 14" id="KW-0808">Transferase</keyword>
<dbReference type="UniPathway" id="UPA00109">
    <property type="reaction ID" value="UER00188"/>
</dbReference>
<evidence type="ECO:0000256" key="2">
    <source>
        <dbReference type="ARBA" id="ARBA00004997"/>
    </source>
</evidence>
<dbReference type="InterPro" id="IPR018209">
    <property type="entry name" value="Pyrv_Knase_AS"/>
</dbReference>
<dbReference type="InterPro" id="IPR011037">
    <property type="entry name" value="Pyrv_Knase-like_insert_dom_sf"/>
</dbReference>
<dbReference type="GO" id="GO:0005524">
    <property type="term" value="F:ATP binding"/>
    <property type="evidence" value="ECO:0007669"/>
    <property type="project" value="UniProtKB-KW"/>
</dbReference>
<keyword evidence="18" id="KW-1185">Reference proteome</keyword>
<dbReference type="EC" id="2.7.1.40" evidence="4 13"/>
<dbReference type="AlphaFoldDB" id="A0A5B9PJC7"/>
<comment type="cofactor">
    <cofactor evidence="1">
        <name>K(+)</name>
        <dbReference type="ChEBI" id="CHEBI:29103"/>
    </cofactor>
</comment>
<comment type="similarity">
    <text evidence="3 14">Belongs to the pyruvate kinase family.</text>
</comment>
<dbReference type="Proteomes" id="UP000322214">
    <property type="component" value="Chromosome"/>
</dbReference>
<keyword evidence="12 17" id="KW-0670">Pyruvate</keyword>
<feature type="domain" description="Pyruvate kinase barrel" evidence="15">
    <location>
        <begin position="20"/>
        <end position="339"/>
    </location>
</feature>
<dbReference type="PROSITE" id="PS00110">
    <property type="entry name" value="PYRUVATE_KINASE"/>
    <property type="match status" value="1"/>
</dbReference>
<evidence type="ECO:0000256" key="7">
    <source>
        <dbReference type="ARBA" id="ARBA00022741"/>
    </source>
</evidence>
<dbReference type="Pfam" id="PF00224">
    <property type="entry name" value="PK"/>
    <property type="match status" value="1"/>
</dbReference>
<dbReference type="EMBL" id="CP042912">
    <property type="protein sequence ID" value="QEG24756.1"/>
    <property type="molecule type" value="Genomic_DNA"/>
</dbReference>
<evidence type="ECO:0000313" key="17">
    <source>
        <dbReference type="EMBL" id="QEG24756.1"/>
    </source>
</evidence>
<evidence type="ECO:0000256" key="5">
    <source>
        <dbReference type="ARBA" id="ARBA00022679"/>
    </source>
</evidence>
<dbReference type="InterPro" id="IPR015813">
    <property type="entry name" value="Pyrv/PenolPyrv_kinase-like_dom"/>
</dbReference>
<evidence type="ECO:0000259" key="16">
    <source>
        <dbReference type="Pfam" id="PF02887"/>
    </source>
</evidence>
<keyword evidence="10 14" id="KW-0460">Magnesium</keyword>
<protein>
    <recommendedName>
        <fullName evidence="4 13">Pyruvate kinase</fullName>
        <ecNumber evidence="4 13">2.7.1.40</ecNumber>
    </recommendedName>
</protein>
<proteinExistence type="inferred from homology"/>
<evidence type="ECO:0000256" key="9">
    <source>
        <dbReference type="ARBA" id="ARBA00022840"/>
    </source>
</evidence>
<accession>A0A5B9PJC7</accession>
<keyword evidence="11 14" id="KW-0324">Glycolysis</keyword>
<feature type="domain" description="Pyruvate kinase C-terminal" evidence="16">
    <location>
        <begin position="374"/>
        <end position="482"/>
    </location>
</feature>
<dbReference type="Gene3D" id="2.40.33.10">
    <property type="entry name" value="PK beta-barrel domain-like"/>
    <property type="match status" value="1"/>
</dbReference>
<comment type="catalytic activity">
    <reaction evidence="14">
        <text>pyruvate + ATP = phosphoenolpyruvate + ADP + H(+)</text>
        <dbReference type="Rhea" id="RHEA:18157"/>
        <dbReference type="ChEBI" id="CHEBI:15361"/>
        <dbReference type="ChEBI" id="CHEBI:15378"/>
        <dbReference type="ChEBI" id="CHEBI:30616"/>
        <dbReference type="ChEBI" id="CHEBI:58702"/>
        <dbReference type="ChEBI" id="CHEBI:456216"/>
        <dbReference type="EC" id="2.7.1.40"/>
    </reaction>
</comment>
<dbReference type="GO" id="GO:0004743">
    <property type="term" value="F:pyruvate kinase activity"/>
    <property type="evidence" value="ECO:0007669"/>
    <property type="project" value="UniProtKB-UniRule"/>
</dbReference>
<evidence type="ECO:0000256" key="10">
    <source>
        <dbReference type="ARBA" id="ARBA00022842"/>
    </source>
</evidence>
<dbReference type="RefSeq" id="WP_075083687.1">
    <property type="nucleotide sequence ID" value="NZ_CP042912.1"/>
</dbReference>
<comment type="pathway">
    <text evidence="2 14">Carbohydrate degradation; glycolysis; pyruvate from D-glyceraldehyde 3-phosphate: step 5/5.</text>
</comment>
<gene>
    <name evidence="17" type="primary">pyk</name>
    <name evidence="17" type="ORF">MFFC18_46780</name>
</gene>
<dbReference type="PRINTS" id="PR01050">
    <property type="entry name" value="PYRUVTKNASE"/>
</dbReference>
<evidence type="ECO:0000256" key="4">
    <source>
        <dbReference type="ARBA" id="ARBA00012142"/>
    </source>
</evidence>
<dbReference type="GO" id="GO:0030955">
    <property type="term" value="F:potassium ion binding"/>
    <property type="evidence" value="ECO:0007669"/>
    <property type="project" value="UniProtKB-UniRule"/>
</dbReference>
<dbReference type="InterPro" id="IPR015795">
    <property type="entry name" value="Pyrv_Knase_C"/>
</dbReference>
<evidence type="ECO:0000256" key="14">
    <source>
        <dbReference type="RuleBase" id="RU000504"/>
    </source>
</evidence>
<evidence type="ECO:0000256" key="6">
    <source>
        <dbReference type="ARBA" id="ARBA00022723"/>
    </source>
</evidence>
<dbReference type="STRING" id="980251.GCA_001642875_00891"/>
<dbReference type="SUPFAM" id="SSF50800">
    <property type="entry name" value="PK beta-barrel domain-like"/>
    <property type="match status" value="1"/>
</dbReference>
<evidence type="ECO:0000256" key="12">
    <source>
        <dbReference type="ARBA" id="ARBA00023317"/>
    </source>
</evidence>
<dbReference type="SUPFAM" id="SSF51621">
    <property type="entry name" value="Phosphoenolpyruvate/pyruvate domain"/>
    <property type="match status" value="1"/>
</dbReference>
<evidence type="ECO:0000256" key="13">
    <source>
        <dbReference type="NCBIfam" id="TIGR01064"/>
    </source>
</evidence>
<evidence type="ECO:0000259" key="15">
    <source>
        <dbReference type="Pfam" id="PF00224"/>
    </source>
</evidence>
<keyword evidence="9" id="KW-0067">ATP-binding</keyword>
<dbReference type="PANTHER" id="PTHR11817">
    <property type="entry name" value="PYRUVATE KINASE"/>
    <property type="match status" value="1"/>
</dbReference>
<keyword evidence="8 14" id="KW-0418">Kinase</keyword>
<keyword evidence="6" id="KW-0479">Metal-binding</keyword>
<reference evidence="17 18" key="1">
    <citation type="submission" date="2019-08" db="EMBL/GenBank/DDBJ databases">
        <title>Deep-cultivation of Planctomycetes and their phenomic and genomic characterization uncovers novel biology.</title>
        <authorList>
            <person name="Wiegand S."/>
            <person name="Jogler M."/>
            <person name="Boedeker C."/>
            <person name="Pinto D."/>
            <person name="Vollmers J."/>
            <person name="Rivas-Marin E."/>
            <person name="Kohn T."/>
            <person name="Peeters S.H."/>
            <person name="Heuer A."/>
            <person name="Rast P."/>
            <person name="Oberbeckmann S."/>
            <person name="Bunk B."/>
            <person name="Jeske O."/>
            <person name="Meyerdierks A."/>
            <person name="Storesund J.E."/>
            <person name="Kallscheuer N."/>
            <person name="Luecker S."/>
            <person name="Lage O.M."/>
            <person name="Pohl T."/>
            <person name="Merkel B.J."/>
            <person name="Hornburger P."/>
            <person name="Mueller R.-W."/>
            <person name="Bruemmer F."/>
            <person name="Labrenz M."/>
            <person name="Spormann A.M."/>
            <person name="Op den Camp H."/>
            <person name="Overmann J."/>
            <person name="Amann R."/>
            <person name="Jetten M.S.M."/>
            <person name="Mascher T."/>
            <person name="Medema M.H."/>
            <person name="Devos D.P."/>
            <person name="Kaster A.-K."/>
            <person name="Ovreas L."/>
            <person name="Rohde M."/>
            <person name="Galperin M.Y."/>
            <person name="Jogler C."/>
        </authorList>
    </citation>
    <scope>NUCLEOTIDE SEQUENCE [LARGE SCALE GENOMIC DNA]</scope>
    <source>
        <strain evidence="17 18">FC18</strain>
    </source>
</reference>
<evidence type="ECO:0000256" key="8">
    <source>
        <dbReference type="ARBA" id="ARBA00022777"/>
    </source>
</evidence>
<dbReference type="InterPro" id="IPR015793">
    <property type="entry name" value="Pyrv_Knase_brl"/>
</dbReference>
<dbReference type="NCBIfam" id="TIGR01064">
    <property type="entry name" value="pyruv_kin"/>
    <property type="match status" value="1"/>
</dbReference>
<keyword evidence="7" id="KW-0547">Nucleotide-binding</keyword>
<dbReference type="InterPro" id="IPR036918">
    <property type="entry name" value="Pyrv_Knase_C_sf"/>
</dbReference>
<dbReference type="InterPro" id="IPR040442">
    <property type="entry name" value="Pyrv_kinase-like_dom_sf"/>
</dbReference>
<evidence type="ECO:0000256" key="3">
    <source>
        <dbReference type="ARBA" id="ARBA00008663"/>
    </source>
</evidence>
<dbReference type="OrthoDB" id="9812123at2"/>
<dbReference type="InterPro" id="IPR001697">
    <property type="entry name" value="Pyr_Knase"/>
</dbReference>
<sequence length="488" mass="52144">MPNEKVNLLNANPANRNFARTKIVATAGPASKSKEKIKELIIAGVDVFRFNMAHGSIAGKEKIIANIREVSQSMGASIGVLVDLAGPKIRLGKLLNDAITLVNGETVCFVPGIETNNPDELVCLYQPLISEVSVGDTIVLADGISRLIVKEKTNDRLVCEVSDGGVVRTRQGVNLPATNLSIPALGAIDVEHAKWAATVEADFVSLSFVRNASEVESLKQVLRDAKSQAPVIAKIEKREALDNLDSIVAAADGIMVARGDLGVEIDIAQTPLAQKGIIDCCSRHRKPVIVATQMLESMHNCKQPTRAEVSDVANAILDGADACMLSGETAVGEYPVESVLMMNRIMVETEKTFQAVPAKTLPANQLAKNVTSEVLASAAADIARQIDAKLVVIASSTGETALLKSKHRDFLPTVCITDSLHSARQMSLYWGIVPVVSNASFSSEQIRQLSEHFATRFFSLGPGDQVVTVSDTELIPGVHDSIVVTKIA</sequence>